<protein>
    <submittedName>
        <fullName evidence="3">Uncharacterized protein</fullName>
    </submittedName>
</protein>
<keyword evidence="2" id="KW-0812">Transmembrane</keyword>
<comment type="caution">
    <text evidence="3">The sequence shown here is derived from an EMBL/GenBank/DDBJ whole genome shotgun (WGS) entry which is preliminary data.</text>
</comment>
<proteinExistence type="predicted"/>
<gene>
    <name evidence="3" type="ORF">DFH08DRAFT_823418</name>
</gene>
<evidence type="ECO:0000256" key="1">
    <source>
        <dbReference type="SAM" id="MobiDB-lite"/>
    </source>
</evidence>
<dbReference type="Proteomes" id="UP001218218">
    <property type="component" value="Unassembled WGS sequence"/>
</dbReference>
<dbReference type="AlphaFoldDB" id="A0AAD6Z6W0"/>
<name>A0AAD6Z6W0_9AGAR</name>
<evidence type="ECO:0000313" key="3">
    <source>
        <dbReference type="EMBL" id="KAJ7309477.1"/>
    </source>
</evidence>
<keyword evidence="2" id="KW-0472">Membrane</keyword>
<accession>A0AAD6Z6W0</accession>
<evidence type="ECO:0000313" key="4">
    <source>
        <dbReference type="Proteomes" id="UP001218218"/>
    </source>
</evidence>
<feature type="region of interest" description="Disordered" evidence="1">
    <location>
        <begin position="208"/>
        <end position="310"/>
    </location>
</feature>
<organism evidence="3 4">
    <name type="scientific">Mycena albidolilacea</name>
    <dbReference type="NCBI Taxonomy" id="1033008"/>
    <lineage>
        <taxon>Eukaryota</taxon>
        <taxon>Fungi</taxon>
        <taxon>Dikarya</taxon>
        <taxon>Basidiomycota</taxon>
        <taxon>Agaricomycotina</taxon>
        <taxon>Agaricomycetes</taxon>
        <taxon>Agaricomycetidae</taxon>
        <taxon>Agaricales</taxon>
        <taxon>Marasmiineae</taxon>
        <taxon>Mycenaceae</taxon>
        <taxon>Mycena</taxon>
    </lineage>
</organism>
<feature type="transmembrane region" description="Helical" evidence="2">
    <location>
        <begin position="7"/>
        <end position="24"/>
    </location>
</feature>
<evidence type="ECO:0000256" key="2">
    <source>
        <dbReference type="SAM" id="Phobius"/>
    </source>
</evidence>
<sequence length="394" mass="43866">MPKFRNNGNISFFIYVWILCWPWVDRPPKQLRCKHWIRGSAEFKQKPLESRSDSVVLKQTIPMGLKGPLKLLKSVGISAVMKSPWSQYREHSISRINKRESSVALGDLAGVMDARTIHLSLRLEFTPLDWHLLRRHSSSNSWPLGVNHRVSGNGQTMIHLGWTWKGVLAHGGEMIILMEWKLKLGKGPKNLLLPGCIENLTWGLRDVSSQPGYSRPTQLKDVSATDLVRRSGSTASHLGGTHHGRDRPRTPHTPQGAQGDAPARSCAPGDSSRSPPPTRPGSASAPTSRRGWRRSAPRRAGLAPRSMGGSQVVGEWERGAVFACGSGVGWGREEGNWVRVRYGIYSGAVRGSRTLEFTLGGWLHRQGRMRGPGRPRMSTARWAQRAVRQEEQIM</sequence>
<keyword evidence="4" id="KW-1185">Reference proteome</keyword>
<feature type="compositionally biased region" description="Polar residues" evidence="1">
    <location>
        <begin position="208"/>
        <end position="217"/>
    </location>
</feature>
<reference evidence="3" key="1">
    <citation type="submission" date="2023-03" db="EMBL/GenBank/DDBJ databases">
        <title>Massive genome expansion in bonnet fungi (Mycena s.s.) driven by repeated elements and novel gene families across ecological guilds.</title>
        <authorList>
            <consortium name="Lawrence Berkeley National Laboratory"/>
            <person name="Harder C.B."/>
            <person name="Miyauchi S."/>
            <person name="Viragh M."/>
            <person name="Kuo A."/>
            <person name="Thoen E."/>
            <person name="Andreopoulos B."/>
            <person name="Lu D."/>
            <person name="Skrede I."/>
            <person name="Drula E."/>
            <person name="Henrissat B."/>
            <person name="Morin E."/>
            <person name="Kohler A."/>
            <person name="Barry K."/>
            <person name="LaButti K."/>
            <person name="Morin E."/>
            <person name="Salamov A."/>
            <person name="Lipzen A."/>
            <person name="Mereny Z."/>
            <person name="Hegedus B."/>
            <person name="Baldrian P."/>
            <person name="Stursova M."/>
            <person name="Weitz H."/>
            <person name="Taylor A."/>
            <person name="Grigoriev I.V."/>
            <person name="Nagy L.G."/>
            <person name="Martin F."/>
            <person name="Kauserud H."/>
        </authorList>
    </citation>
    <scope>NUCLEOTIDE SEQUENCE</scope>
    <source>
        <strain evidence="3">CBHHK002</strain>
    </source>
</reference>
<dbReference type="EMBL" id="JARIHO010000081">
    <property type="protein sequence ID" value="KAJ7309477.1"/>
    <property type="molecule type" value="Genomic_DNA"/>
</dbReference>
<feature type="compositionally biased region" description="Low complexity" evidence="1">
    <location>
        <begin position="280"/>
        <end position="289"/>
    </location>
</feature>
<keyword evidence="2" id="KW-1133">Transmembrane helix</keyword>